<evidence type="ECO:0000313" key="2">
    <source>
        <dbReference type="EMBL" id="NER12365.1"/>
    </source>
</evidence>
<sequence>MKEKDTLDEKFREAVEKVNNYTDPLPADLLLRLYAYYKIANKNYSNPASKKPLINAFKTNALFQAKNVGETEAKEKYIELVNTYIDSQKKS</sequence>
<feature type="domain" description="ACB" evidence="1">
    <location>
        <begin position="8"/>
        <end position="81"/>
    </location>
</feature>
<protein>
    <submittedName>
        <fullName evidence="2">Acyl-CoA-binding protein</fullName>
    </submittedName>
</protein>
<dbReference type="Gene3D" id="1.20.80.10">
    <property type="match status" value="1"/>
</dbReference>
<evidence type="ECO:0000313" key="3">
    <source>
        <dbReference type="Proteomes" id="UP000468581"/>
    </source>
</evidence>
<dbReference type="InterPro" id="IPR035984">
    <property type="entry name" value="Acyl-CoA-binding_sf"/>
</dbReference>
<organism evidence="2 3">
    <name type="scientific">Leptobacterium flavescens</name>
    <dbReference type="NCBI Taxonomy" id="472055"/>
    <lineage>
        <taxon>Bacteria</taxon>
        <taxon>Pseudomonadati</taxon>
        <taxon>Bacteroidota</taxon>
        <taxon>Flavobacteriia</taxon>
        <taxon>Flavobacteriales</taxon>
        <taxon>Flavobacteriaceae</taxon>
        <taxon>Leptobacterium</taxon>
    </lineage>
</organism>
<dbReference type="Pfam" id="PF00887">
    <property type="entry name" value="ACBP"/>
    <property type="match status" value="1"/>
</dbReference>
<dbReference type="EMBL" id="JAABOO010000001">
    <property type="protein sequence ID" value="NER12365.1"/>
    <property type="molecule type" value="Genomic_DNA"/>
</dbReference>
<dbReference type="AlphaFoldDB" id="A0A6P0UGK1"/>
<dbReference type="InterPro" id="IPR014352">
    <property type="entry name" value="FERM/acyl-CoA-bd_prot_sf"/>
</dbReference>
<proteinExistence type="predicted"/>
<dbReference type="Proteomes" id="UP000468581">
    <property type="component" value="Unassembled WGS sequence"/>
</dbReference>
<gene>
    <name evidence="2" type="ORF">GWK08_02845</name>
</gene>
<name>A0A6P0UGK1_9FLAO</name>
<evidence type="ECO:0000259" key="1">
    <source>
        <dbReference type="Pfam" id="PF00887"/>
    </source>
</evidence>
<reference evidence="2 3" key="1">
    <citation type="submission" date="2020-01" db="EMBL/GenBank/DDBJ databases">
        <title>Leptobacterium flavescens.</title>
        <authorList>
            <person name="Wang G."/>
        </authorList>
    </citation>
    <scope>NUCLEOTIDE SEQUENCE [LARGE SCALE GENOMIC DNA]</scope>
    <source>
        <strain evidence="2 3">KCTC 22160</strain>
    </source>
</reference>
<comment type="caution">
    <text evidence="2">The sequence shown here is derived from an EMBL/GenBank/DDBJ whole genome shotgun (WGS) entry which is preliminary data.</text>
</comment>
<keyword evidence="3" id="KW-1185">Reference proteome</keyword>
<dbReference type="RefSeq" id="WP_163605391.1">
    <property type="nucleotide sequence ID" value="NZ_JAABOO010000001.1"/>
</dbReference>
<dbReference type="GO" id="GO:0000062">
    <property type="term" value="F:fatty-acyl-CoA binding"/>
    <property type="evidence" value="ECO:0007669"/>
    <property type="project" value="InterPro"/>
</dbReference>
<dbReference type="InterPro" id="IPR000582">
    <property type="entry name" value="Acyl-CoA-binding_protein"/>
</dbReference>
<dbReference type="SUPFAM" id="SSF47027">
    <property type="entry name" value="Acyl-CoA binding protein"/>
    <property type="match status" value="1"/>
</dbReference>
<accession>A0A6P0UGK1</accession>